<sequence>MTDPSPSDEPHPAGEPSESGTADGGGCRGPGGRATQAAAGAAEAGSVTGRAVVPVPHAETDDGETEPGPVPRHGWRRLVPRRPWRWLGGIAALATLGSLAVGVLIVWLTRRPGQGRGTPSGAGHPSGVDPSSGSGPTPSGTPWTPGTGGHPTGADPTGVGGGVTGGPTGPDNAGCTVEGVNCDPVGKACDSACSSACSGVGSDCGRQLDDACAGPSCGSPGCSGSEVNCGGDPSNTGHTLLTSLIGSGLPFLHRTATAPTPAAFARAAIVPVIASGMSRGAEPIGAAGDPGRIGLLARAGIAAIRAYQRISPGLPTRCRYTPTCSRYGLAAIERYGLVAGARLAVLRIHRCTADVVPGTADPLPA</sequence>
<evidence type="ECO:0008006" key="5">
    <source>
        <dbReference type="Google" id="ProtNLM"/>
    </source>
</evidence>
<dbReference type="EMBL" id="AP023354">
    <property type="protein sequence ID" value="BCJ28072.1"/>
    <property type="molecule type" value="Genomic_DNA"/>
</dbReference>
<feature type="region of interest" description="Disordered" evidence="1">
    <location>
        <begin position="114"/>
        <end position="165"/>
    </location>
</feature>
<dbReference type="PANTHER" id="PTHR33383:SF1">
    <property type="entry name" value="MEMBRANE PROTEIN INSERTION EFFICIENCY FACTOR-RELATED"/>
    <property type="match status" value="1"/>
</dbReference>
<accession>A0A810L086</accession>
<name>A0A810L086_9ACTN</name>
<dbReference type="PANTHER" id="PTHR33383">
    <property type="entry name" value="MEMBRANE PROTEIN INSERTION EFFICIENCY FACTOR-RELATED"/>
    <property type="match status" value="1"/>
</dbReference>
<evidence type="ECO:0000313" key="3">
    <source>
        <dbReference type="EMBL" id="BCJ28072.1"/>
    </source>
</evidence>
<reference evidence="3" key="1">
    <citation type="submission" date="2020-08" db="EMBL/GenBank/DDBJ databases">
        <title>Whole genome shotgun sequence of Actinocatenispora sera NBRC 101916.</title>
        <authorList>
            <person name="Komaki H."/>
            <person name="Tamura T."/>
        </authorList>
    </citation>
    <scope>NUCLEOTIDE SEQUENCE</scope>
    <source>
        <strain evidence="3">NBRC 101916</strain>
    </source>
</reference>
<keyword evidence="2" id="KW-1133">Transmembrane helix</keyword>
<feature type="compositionally biased region" description="Low complexity" evidence="1">
    <location>
        <begin position="33"/>
        <end position="45"/>
    </location>
</feature>
<organism evidence="3 4">
    <name type="scientific">Actinocatenispora sera</name>
    <dbReference type="NCBI Taxonomy" id="390989"/>
    <lineage>
        <taxon>Bacteria</taxon>
        <taxon>Bacillati</taxon>
        <taxon>Actinomycetota</taxon>
        <taxon>Actinomycetes</taxon>
        <taxon>Micromonosporales</taxon>
        <taxon>Micromonosporaceae</taxon>
        <taxon>Actinocatenispora</taxon>
    </lineage>
</organism>
<evidence type="ECO:0000256" key="1">
    <source>
        <dbReference type="SAM" id="MobiDB-lite"/>
    </source>
</evidence>
<evidence type="ECO:0000313" key="4">
    <source>
        <dbReference type="Proteomes" id="UP000680750"/>
    </source>
</evidence>
<dbReference type="AlphaFoldDB" id="A0A810L086"/>
<evidence type="ECO:0000256" key="2">
    <source>
        <dbReference type="SAM" id="Phobius"/>
    </source>
</evidence>
<proteinExistence type="predicted"/>
<feature type="compositionally biased region" description="Low complexity" evidence="1">
    <location>
        <begin position="123"/>
        <end position="145"/>
    </location>
</feature>
<dbReference type="RefSeq" id="WP_244843827.1">
    <property type="nucleotide sequence ID" value="NZ_AP023354.1"/>
</dbReference>
<keyword evidence="4" id="KW-1185">Reference proteome</keyword>
<dbReference type="Pfam" id="PF01809">
    <property type="entry name" value="YidD"/>
    <property type="match status" value="1"/>
</dbReference>
<dbReference type="KEGG" id="aser:Asera_21800"/>
<protein>
    <recommendedName>
        <fullName evidence="5">Membrane protein insertion efficiency factor</fullName>
    </recommendedName>
</protein>
<feature type="compositionally biased region" description="Gly residues" evidence="1">
    <location>
        <begin position="22"/>
        <end position="32"/>
    </location>
</feature>
<keyword evidence="2" id="KW-0812">Transmembrane</keyword>
<dbReference type="SMART" id="SM01234">
    <property type="entry name" value="Haemolytic"/>
    <property type="match status" value="1"/>
</dbReference>
<dbReference type="Proteomes" id="UP000680750">
    <property type="component" value="Chromosome"/>
</dbReference>
<dbReference type="InterPro" id="IPR002696">
    <property type="entry name" value="Membr_insert_effic_factor_YidD"/>
</dbReference>
<dbReference type="NCBIfam" id="TIGR00278">
    <property type="entry name" value="membrane protein insertion efficiency factor YidD"/>
    <property type="match status" value="1"/>
</dbReference>
<feature type="transmembrane region" description="Helical" evidence="2">
    <location>
        <begin position="86"/>
        <end position="108"/>
    </location>
</feature>
<gene>
    <name evidence="3" type="ORF">Asera_21800</name>
</gene>
<feature type="region of interest" description="Disordered" evidence="1">
    <location>
        <begin position="1"/>
        <end position="75"/>
    </location>
</feature>
<keyword evidence="2" id="KW-0472">Membrane</keyword>